<dbReference type="FunFam" id="1.50.10.10:FF:000018">
    <property type="entry name" value="Glucoamylase"/>
    <property type="match status" value="1"/>
</dbReference>
<feature type="binding site" evidence="11">
    <location>
        <position position="154"/>
    </location>
    <ligand>
        <name>substrate</name>
    </ligand>
</feature>
<gene>
    <name evidence="13" type="ORF">JMJ35_003226</name>
</gene>
<dbReference type="SUPFAM" id="SSF49452">
    <property type="entry name" value="Starch-binding domain-like"/>
    <property type="match status" value="1"/>
</dbReference>
<dbReference type="InterPro" id="IPR000165">
    <property type="entry name" value="Glucoamylase"/>
</dbReference>
<keyword evidence="14" id="KW-1185">Reference proteome</keyword>
<dbReference type="PANTHER" id="PTHR31616:SF12">
    <property type="entry name" value="GLUCOAMYLASE"/>
    <property type="match status" value="1"/>
</dbReference>
<dbReference type="EMBL" id="JAFEKC020000005">
    <property type="protein sequence ID" value="KAK0514609.1"/>
    <property type="molecule type" value="Genomic_DNA"/>
</dbReference>
<keyword evidence="4 9" id="KW-0378">Hydrolase</keyword>
<evidence type="ECO:0000313" key="13">
    <source>
        <dbReference type="EMBL" id="KAK0514609.1"/>
    </source>
</evidence>
<keyword evidence="6 9" id="KW-0119">Carbohydrate metabolism</keyword>
<protein>
    <recommendedName>
        <fullName evidence="9">Glucoamylase</fullName>
        <ecNumber evidence="9">3.2.1.3</ecNumber>
    </recommendedName>
    <alternativeName>
        <fullName evidence="9">1,4-alpha-D-glucan glucohydrolase</fullName>
    </alternativeName>
    <alternativeName>
        <fullName evidence="9">Glucan 1,4-alpha-glucosidase</fullName>
    </alternativeName>
</protein>
<dbReference type="Gene3D" id="2.60.40.10">
    <property type="entry name" value="Immunoglobulins"/>
    <property type="match status" value="1"/>
</dbReference>
<dbReference type="PIRSF" id="PIRSF001031">
    <property type="entry name" value="Glu-a-glcsd_SBD"/>
    <property type="match status" value="1"/>
</dbReference>
<reference evidence="13" key="1">
    <citation type="submission" date="2023-03" db="EMBL/GenBank/DDBJ databases">
        <title>Complete genome of Cladonia borealis.</title>
        <authorList>
            <person name="Park H."/>
        </authorList>
    </citation>
    <scope>NUCLEOTIDE SEQUENCE</scope>
    <source>
        <strain evidence="13">ANT050790</strain>
    </source>
</reference>
<evidence type="ECO:0000256" key="3">
    <source>
        <dbReference type="ARBA" id="ARBA00022729"/>
    </source>
</evidence>
<dbReference type="PRINTS" id="PR00736">
    <property type="entry name" value="GLHYDRLASE15"/>
</dbReference>
<dbReference type="Pfam" id="PF00686">
    <property type="entry name" value="CBM_20"/>
    <property type="match status" value="1"/>
</dbReference>
<feature type="active site" description="Proton donor" evidence="10">
    <location>
        <position position="213"/>
    </location>
</feature>
<accession>A0AA39R6K8</accession>
<dbReference type="Gene3D" id="1.50.10.10">
    <property type="match status" value="1"/>
</dbReference>
<name>A0AA39R6K8_9LECA</name>
<evidence type="ECO:0000256" key="11">
    <source>
        <dbReference type="PIRSR" id="PIRSR001031-2"/>
    </source>
</evidence>
<sequence>MLSLSTFTHLALGANLLAQVPLLNALALVQQRQIGSLDNFTATELPIALQGILNNIGPAGILVPGAAPGLVIASPTQNNPDYFDTWTRDSALTFKALVDAFIAGNTSLQPLIESYIYAQAQLQAVPNLSGNLSTGAGLGEPKFEADGTAFNAPWGRPQFDGPALRATTLVAYSRWLLSNGGTSFVSDVIWPILSNDLNFIGQYWNETNYDLWEETLGSSFFATAVQHRALVEGNTIAQAIGQECPGCVSQAPQVLCFLQSYWNGTFLSGYLNTDDSNRTRINLNTILGVIHTFDPTSTCDTTTFQPCSDIALANHKIVTDSFRSVYAINAGIPQGQGVGVGRYPEDFYQGGNPWYLGSLAAAEQLYDALYQWNQLRSLEVSTTSLAFFQDLLPSVTTGTYDASTETYATLTAAVRTYADSYMLLVEQYVPSDGTLAEQFNRDDGTPLSASNLTWSYASFLTAVAACNGQVSASWGEASGRELPTTCLATSAQGTYFTPTITSPVAPCTTVTSVAVQFNVADSTTFGESVLISGSVPELGSWDPTKAIPLSAFDYQEEYPRWYVTVDLPAGTNIQYKYINQQPYGSIVWEAGDNRVYTVPTGCAEQVEVHDSWQ</sequence>
<dbReference type="CDD" id="cd05811">
    <property type="entry name" value="CBM20_glucoamylase"/>
    <property type="match status" value="1"/>
</dbReference>
<keyword evidence="5" id="KW-0325">Glycoprotein</keyword>
<evidence type="ECO:0000259" key="12">
    <source>
        <dbReference type="SMART" id="SM01065"/>
    </source>
</evidence>
<keyword evidence="8 9" id="KW-0624">Polysaccharide degradation</keyword>
<comment type="similarity">
    <text evidence="2 9">Belongs to the glycosyl hydrolase 15 family.</text>
</comment>
<dbReference type="PANTHER" id="PTHR31616">
    <property type="entry name" value="TREHALASE"/>
    <property type="match status" value="1"/>
</dbReference>
<evidence type="ECO:0000256" key="7">
    <source>
        <dbReference type="ARBA" id="ARBA00023295"/>
    </source>
</evidence>
<dbReference type="InterPro" id="IPR008928">
    <property type="entry name" value="6-hairpin_glycosidase_sf"/>
</dbReference>
<dbReference type="GO" id="GO:0000324">
    <property type="term" value="C:fungal-type vacuole"/>
    <property type="evidence" value="ECO:0007669"/>
    <property type="project" value="TreeGrafter"/>
</dbReference>
<dbReference type="Pfam" id="PF00723">
    <property type="entry name" value="Glyco_hydro_15"/>
    <property type="match status" value="1"/>
</dbReference>
<dbReference type="InterPro" id="IPR013783">
    <property type="entry name" value="Ig-like_fold"/>
</dbReference>
<feature type="active site" description="Proton acceptor" evidence="10">
    <location>
        <position position="210"/>
    </location>
</feature>
<dbReference type="EC" id="3.2.1.3" evidence="9"/>
<evidence type="ECO:0000256" key="9">
    <source>
        <dbReference type="PIRNR" id="PIRNR001031"/>
    </source>
</evidence>
<comment type="caution">
    <text evidence="13">The sequence shown here is derived from an EMBL/GenBank/DDBJ whole genome shotgun (WGS) entry which is preliminary data.</text>
</comment>
<comment type="catalytic activity">
    <reaction evidence="1 9">
        <text>Hydrolysis of terminal (1-&gt;4)-linked alpha-D-glucose residues successively from non-reducing ends of the chains with release of beta-D-glucose.</text>
        <dbReference type="EC" id="3.2.1.3"/>
    </reaction>
</comment>
<evidence type="ECO:0000256" key="10">
    <source>
        <dbReference type="PIRSR" id="PIRSR001031-1"/>
    </source>
</evidence>
<organism evidence="13 14">
    <name type="scientific">Cladonia borealis</name>
    <dbReference type="NCBI Taxonomy" id="184061"/>
    <lineage>
        <taxon>Eukaryota</taxon>
        <taxon>Fungi</taxon>
        <taxon>Dikarya</taxon>
        <taxon>Ascomycota</taxon>
        <taxon>Pezizomycotina</taxon>
        <taxon>Lecanoromycetes</taxon>
        <taxon>OSLEUM clade</taxon>
        <taxon>Lecanoromycetidae</taxon>
        <taxon>Lecanorales</taxon>
        <taxon>Lecanorineae</taxon>
        <taxon>Cladoniaceae</taxon>
        <taxon>Cladonia</taxon>
    </lineage>
</organism>
<dbReference type="GO" id="GO:0004339">
    <property type="term" value="F:glucan 1,4-alpha-glucosidase activity"/>
    <property type="evidence" value="ECO:0007669"/>
    <property type="project" value="UniProtKB-EC"/>
</dbReference>
<evidence type="ECO:0000313" key="14">
    <source>
        <dbReference type="Proteomes" id="UP001166286"/>
    </source>
</evidence>
<dbReference type="AlphaFoldDB" id="A0AA39R6K8"/>
<evidence type="ECO:0000256" key="2">
    <source>
        <dbReference type="ARBA" id="ARBA00006188"/>
    </source>
</evidence>
<dbReference type="SMART" id="SM01065">
    <property type="entry name" value="CBM_2"/>
    <property type="match status" value="1"/>
</dbReference>
<dbReference type="InterPro" id="IPR008291">
    <property type="entry name" value="Glucoamylase_SBD"/>
</dbReference>
<dbReference type="InterPro" id="IPR034836">
    <property type="entry name" value="CBM20_glucoamylase"/>
</dbReference>
<dbReference type="InterPro" id="IPR011613">
    <property type="entry name" value="GH15-like"/>
</dbReference>
<keyword evidence="3" id="KW-0732">Signal</keyword>
<dbReference type="GO" id="GO:2001070">
    <property type="term" value="F:starch binding"/>
    <property type="evidence" value="ECO:0007669"/>
    <property type="project" value="InterPro"/>
</dbReference>
<dbReference type="InterPro" id="IPR002044">
    <property type="entry name" value="CBM20"/>
</dbReference>
<dbReference type="SUPFAM" id="SSF48208">
    <property type="entry name" value="Six-hairpin glycosidases"/>
    <property type="match status" value="1"/>
</dbReference>
<dbReference type="FunFam" id="2.60.40.10:FF:000552">
    <property type="entry name" value="Related to glucoamylase"/>
    <property type="match status" value="1"/>
</dbReference>
<keyword evidence="7 9" id="KW-0326">Glycosidase</keyword>
<feature type="domain" description="CBM20" evidence="12">
    <location>
        <begin position="512"/>
        <end position="608"/>
    </location>
</feature>
<proteinExistence type="inferred from homology"/>
<evidence type="ECO:0000256" key="4">
    <source>
        <dbReference type="ARBA" id="ARBA00022801"/>
    </source>
</evidence>
<dbReference type="GO" id="GO:0000272">
    <property type="term" value="P:polysaccharide catabolic process"/>
    <property type="evidence" value="ECO:0007669"/>
    <property type="project" value="UniProtKB-KW"/>
</dbReference>
<dbReference type="InterPro" id="IPR013784">
    <property type="entry name" value="Carb-bd-like_fold"/>
</dbReference>
<evidence type="ECO:0000256" key="8">
    <source>
        <dbReference type="ARBA" id="ARBA00023326"/>
    </source>
</evidence>
<dbReference type="Proteomes" id="UP001166286">
    <property type="component" value="Unassembled WGS sequence"/>
</dbReference>
<evidence type="ECO:0000256" key="5">
    <source>
        <dbReference type="ARBA" id="ARBA00023180"/>
    </source>
</evidence>
<evidence type="ECO:0000256" key="1">
    <source>
        <dbReference type="ARBA" id="ARBA00001863"/>
    </source>
</evidence>
<dbReference type="InterPro" id="IPR012341">
    <property type="entry name" value="6hp_glycosidase-like_sf"/>
</dbReference>
<evidence type="ECO:0000256" key="6">
    <source>
        <dbReference type="ARBA" id="ARBA00023277"/>
    </source>
</evidence>